<protein>
    <recommendedName>
        <fullName evidence="4">Toxin-antitoxin system HicB family antitoxin</fullName>
    </recommendedName>
</protein>
<evidence type="ECO:0000256" key="1">
    <source>
        <dbReference type="SAM" id="MobiDB-lite"/>
    </source>
</evidence>
<evidence type="ECO:0000313" key="3">
    <source>
        <dbReference type="Proteomes" id="UP000680750"/>
    </source>
</evidence>
<keyword evidence="3" id="KW-1185">Reference proteome</keyword>
<sequence>MDLNPYLETLRRDLEASAAPGDDDVRRAAGLLSGSLEAAARLSLLEALSDAAAEITTKLDNASVEVRLRGRAADLVVNETAPPGPPEPPPATEAESGDVARITLRLPEGLKSQVERAASTEGISVNAWLVRAIGAAVRGGSGGPTTRTRLGRRVTGYAQA</sequence>
<dbReference type="Proteomes" id="UP000680750">
    <property type="component" value="Chromosome"/>
</dbReference>
<proteinExistence type="predicted"/>
<dbReference type="KEGG" id="aser:Asera_51020"/>
<evidence type="ECO:0008006" key="4">
    <source>
        <dbReference type="Google" id="ProtNLM"/>
    </source>
</evidence>
<dbReference type="SUPFAM" id="SSF47598">
    <property type="entry name" value="Ribbon-helix-helix"/>
    <property type="match status" value="1"/>
</dbReference>
<feature type="compositionally biased region" description="Pro residues" evidence="1">
    <location>
        <begin position="82"/>
        <end position="91"/>
    </location>
</feature>
<reference evidence="2" key="1">
    <citation type="submission" date="2020-08" db="EMBL/GenBank/DDBJ databases">
        <title>Whole genome shotgun sequence of Actinocatenispora sera NBRC 101916.</title>
        <authorList>
            <person name="Komaki H."/>
            <person name="Tamura T."/>
        </authorList>
    </citation>
    <scope>NUCLEOTIDE SEQUENCE</scope>
    <source>
        <strain evidence="2">NBRC 101916</strain>
    </source>
</reference>
<dbReference type="EMBL" id="AP023354">
    <property type="protein sequence ID" value="BCJ30994.1"/>
    <property type="molecule type" value="Genomic_DNA"/>
</dbReference>
<feature type="region of interest" description="Disordered" evidence="1">
    <location>
        <begin position="75"/>
        <end position="98"/>
    </location>
</feature>
<dbReference type="Pfam" id="PF05534">
    <property type="entry name" value="HicB"/>
    <property type="match status" value="1"/>
</dbReference>
<feature type="region of interest" description="Disordered" evidence="1">
    <location>
        <begin position="140"/>
        <end position="160"/>
    </location>
</feature>
<feature type="compositionally biased region" description="Low complexity" evidence="1">
    <location>
        <begin position="144"/>
        <end position="160"/>
    </location>
</feature>
<dbReference type="Gene3D" id="1.10.1220.10">
    <property type="entry name" value="Met repressor-like"/>
    <property type="match status" value="1"/>
</dbReference>
<dbReference type="OrthoDB" id="5193907at2"/>
<dbReference type="GO" id="GO:0006355">
    <property type="term" value="P:regulation of DNA-templated transcription"/>
    <property type="evidence" value="ECO:0007669"/>
    <property type="project" value="InterPro"/>
</dbReference>
<name>A0A810L664_9ACTN</name>
<organism evidence="2 3">
    <name type="scientific">Actinocatenispora sera</name>
    <dbReference type="NCBI Taxonomy" id="390989"/>
    <lineage>
        <taxon>Bacteria</taxon>
        <taxon>Bacillati</taxon>
        <taxon>Actinomycetota</taxon>
        <taxon>Actinomycetes</taxon>
        <taxon>Micromonosporales</taxon>
        <taxon>Micromonosporaceae</taxon>
        <taxon>Actinocatenispora</taxon>
    </lineage>
</organism>
<evidence type="ECO:0000313" key="2">
    <source>
        <dbReference type="EMBL" id="BCJ30994.1"/>
    </source>
</evidence>
<dbReference type="AlphaFoldDB" id="A0A810L664"/>
<dbReference type="InterPro" id="IPR010985">
    <property type="entry name" value="Ribbon_hlx_hlx"/>
</dbReference>
<gene>
    <name evidence="2" type="ORF">Asera_51020</name>
</gene>
<accession>A0A810L664</accession>
<dbReference type="InterPro" id="IPR008651">
    <property type="entry name" value="Uncharacterised_HicB"/>
</dbReference>
<dbReference type="RefSeq" id="WP_030446384.1">
    <property type="nucleotide sequence ID" value="NZ_AP023354.1"/>
</dbReference>
<dbReference type="InterPro" id="IPR013321">
    <property type="entry name" value="Arc_rbn_hlx_hlx"/>
</dbReference>